<dbReference type="AlphaFoldDB" id="X0UBG8"/>
<dbReference type="EMBL" id="BARS01012170">
    <property type="protein sequence ID" value="GAF97712.1"/>
    <property type="molecule type" value="Genomic_DNA"/>
</dbReference>
<comment type="caution">
    <text evidence="1">The sequence shown here is derived from an EMBL/GenBank/DDBJ whole genome shotgun (WGS) entry which is preliminary data.</text>
</comment>
<evidence type="ECO:0000313" key="1">
    <source>
        <dbReference type="EMBL" id="GAF97712.1"/>
    </source>
</evidence>
<sequence length="47" mass="5043">MKKTLVVLTLASMFVMFAVPALAAPMEGPQKSLDEVQDAAGYQDTDL</sequence>
<organism evidence="1">
    <name type="scientific">marine sediment metagenome</name>
    <dbReference type="NCBI Taxonomy" id="412755"/>
    <lineage>
        <taxon>unclassified sequences</taxon>
        <taxon>metagenomes</taxon>
        <taxon>ecological metagenomes</taxon>
    </lineage>
</organism>
<feature type="non-terminal residue" evidence="1">
    <location>
        <position position="47"/>
    </location>
</feature>
<proteinExistence type="predicted"/>
<reference evidence="1" key="1">
    <citation type="journal article" date="2014" name="Front. Microbiol.">
        <title>High frequency of phylogenetically diverse reductive dehalogenase-homologous genes in deep subseafloor sedimentary metagenomes.</title>
        <authorList>
            <person name="Kawai M."/>
            <person name="Futagami T."/>
            <person name="Toyoda A."/>
            <person name="Takaki Y."/>
            <person name="Nishi S."/>
            <person name="Hori S."/>
            <person name="Arai W."/>
            <person name="Tsubouchi T."/>
            <person name="Morono Y."/>
            <person name="Uchiyama I."/>
            <person name="Ito T."/>
            <person name="Fujiyama A."/>
            <person name="Inagaki F."/>
            <person name="Takami H."/>
        </authorList>
    </citation>
    <scope>NUCLEOTIDE SEQUENCE</scope>
    <source>
        <strain evidence="1">Expedition CK06-06</strain>
    </source>
</reference>
<name>X0UBG8_9ZZZZ</name>
<accession>X0UBG8</accession>
<gene>
    <name evidence="1" type="ORF">S01H1_21811</name>
</gene>
<protein>
    <submittedName>
        <fullName evidence="1">Uncharacterized protein</fullName>
    </submittedName>
</protein>